<comment type="caution">
    <text evidence="1">The sequence shown here is derived from an EMBL/GenBank/DDBJ whole genome shotgun (WGS) entry which is preliminary data.</text>
</comment>
<dbReference type="RefSeq" id="WP_272177691.1">
    <property type="nucleotide sequence ID" value="NZ_JAQOSK010000015.1"/>
</dbReference>
<dbReference type="EMBL" id="JAQOSK010000015">
    <property type="protein sequence ID" value="MDC2959228.1"/>
    <property type="molecule type" value="Genomic_DNA"/>
</dbReference>
<reference evidence="1 2" key="1">
    <citation type="journal article" date="2015" name="Int. J. Syst. Evol. Microbiol.">
        <title>Streptomyces gilvifuscus sp. nov., an actinomycete that produces antibacterial compounds isolated from soil.</title>
        <authorList>
            <person name="Nguyen T.M."/>
            <person name="Kim J."/>
        </authorList>
    </citation>
    <scope>NUCLEOTIDE SEQUENCE [LARGE SCALE GENOMIC DNA]</scope>
    <source>
        <strain evidence="1 2">T113</strain>
    </source>
</reference>
<evidence type="ECO:0000313" key="1">
    <source>
        <dbReference type="EMBL" id="MDC2959228.1"/>
    </source>
</evidence>
<organism evidence="1 2">
    <name type="scientific">Streptomyces gilvifuscus</name>
    <dbReference type="NCBI Taxonomy" id="1550617"/>
    <lineage>
        <taxon>Bacteria</taxon>
        <taxon>Bacillati</taxon>
        <taxon>Actinomycetota</taxon>
        <taxon>Actinomycetes</taxon>
        <taxon>Kitasatosporales</taxon>
        <taxon>Streptomycetaceae</taxon>
        <taxon>Streptomyces</taxon>
    </lineage>
</organism>
<keyword evidence="2" id="KW-1185">Reference proteome</keyword>
<dbReference type="Proteomes" id="UP001221328">
    <property type="component" value="Unassembled WGS sequence"/>
</dbReference>
<accession>A0ABT5G364</accession>
<name>A0ABT5G364_9ACTN</name>
<evidence type="ECO:0008006" key="3">
    <source>
        <dbReference type="Google" id="ProtNLM"/>
    </source>
</evidence>
<protein>
    <recommendedName>
        <fullName evidence="3">SHSP domain-containing protein</fullName>
    </recommendedName>
</protein>
<gene>
    <name evidence="1" type="ORF">PO587_32825</name>
</gene>
<sequence length="112" mass="12596">MAEHRTNSYGRQGSDLQGEELMPISVEGMPRNLQGVVMELAFKGMIELFKNAEDRSFAWDESGDLRAAATFNILPERPIRVEVAKRRNGLISVQFPPVKAIKGQAKRKSPQR</sequence>
<evidence type="ECO:0000313" key="2">
    <source>
        <dbReference type="Proteomes" id="UP001221328"/>
    </source>
</evidence>
<proteinExistence type="predicted"/>